<dbReference type="PANTHER" id="PTHR10562">
    <property type="entry name" value="SMALL UBIQUITIN-RELATED MODIFIER"/>
    <property type="match status" value="1"/>
</dbReference>
<dbReference type="InterPro" id="IPR022617">
    <property type="entry name" value="Rad60/SUMO-like_dom"/>
</dbReference>
<keyword evidence="5 6" id="KW-0539">Nucleus</keyword>
<evidence type="ECO:0000256" key="4">
    <source>
        <dbReference type="ARBA" id="ARBA00022786"/>
    </source>
</evidence>
<reference evidence="9" key="1">
    <citation type="submission" date="2017-10" db="EMBL/GenBank/DDBJ databases">
        <title>Rapid genome shrinkage in a self-fertile nematode reveals novel sperm competition proteins.</title>
        <authorList>
            <person name="Yin D."/>
            <person name="Schwarz E.M."/>
            <person name="Thomas C.G."/>
            <person name="Felde R.L."/>
            <person name="Korf I.F."/>
            <person name="Cutter A.D."/>
            <person name="Schartner C.M."/>
            <person name="Ralston E.J."/>
            <person name="Meyer B.J."/>
            <person name="Haag E.S."/>
        </authorList>
    </citation>
    <scope>NUCLEOTIDE SEQUENCE [LARGE SCALE GENOMIC DNA]</scope>
    <source>
        <strain evidence="9">JU1422</strain>
    </source>
</reference>
<evidence type="ECO:0000313" key="9">
    <source>
        <dbReference type="Proteomes" id="UP000230233"/>
    </source>
</evidence>
<dbReference type="GO" id="GO:0005634">
    <property type="term" value="C:nucleus"/>
    <property type="evidence" value="ECO:0007669"/>
    <property type="project" value="UniProtKB-SubCell"/>
</dbReference>
<dbReference type="PROSITE" id="PS50053">
    <property type="entry name" value="UBIQUITIN_2"/>
    <property type="match status" value="1"/>
</dbReference>
<dbReference type="SUPFAM" id="SSF54236">
    <property type="entry name" value="Ubiquitin-like"/>
    <property type="match status" value="1"/>
</dbReference>
<dbReference type="InterPro" id="IPR046332">
    <property type="entry name" value="SUMO1_Ubl"/>
</dbReference>
<organism evidence="8 9">
    <name type="scientific">Caenorhabditis nigoni</name>
    <dbReference type="NCBI Taxonomy" id="1611254"/>
    <lineage>
        <taxon>Eukaryota</taxon>
        <taxon>Metazoa</taxon>
        <taxon>Ecdysozoa</taxon>
        <taxon>Nematoda</taxon>
        <taxon>Chromadorea</taxon>
        <taxon>Rhabditida</taxon>
        <taxon>Rhabditina</taxon>
        <taxon>Rhabditomorpha</taxon>
        <taxon>Rhabditoidea</taxon>
        <taxon>Rhabditidae</taxon>
        <taxon>Peloderinae</taxon>
        <taxon>Caenorhabditis</taxon>
    </lineage>
</organism>
<evidence type="ECO:0000256" key="6">
    <source>
        <dbReference type="RuleBase" id="RU361190"/>
    </source>
</evidence>
<proteinExistence type="inferred from homology"/>
<protein>
    <recommendedName>
        <fullName evidence="6">Small ubiquitin-related modifier</fullName>
        <shortName evidence="6">SUMO</shortName>
    </recommendedName>
</protein>
<dbReference type="Proteomes" id="UP000230233">
    <property type="component" value="Unassembled WGS sequence"/>
</dbReference>
<comment type="subcellular location">
    <subcellularLocation>
        <location evidence="1 6">Nucleus</location>
    </subcellularLocation>
</comment>
<feature type="domain" description="Ubiquitin-like" evidence="7">
    <location>
        <begin position="17"/>
        <end position="94"/>
    </location>
</feature>
<keyword evidence="3" id="KW-1017">Isopeptide bond</keyword>
<dbReference type="InterPro" id="IPR000626">
    <property type="entry name" value="Ubiquitin-like_dom"/>
</dbReference>
<accession>A0A2G5SEA6</accession>
<keyword evidence="4 6" id="KW-0833">Ubl conjugation pathway</keyword>
<evidence type="ECO:0000256" key="1">
    <source>
        <dbReference type="ARBA" id="ARBA00004123"/>
    </source>
</evidence>
<evidence type="ECO:0000256" key="3">
    <source>
        <dbReference type="ARBA" id="ARBA00022499"/>
    </source>
</evidence>
<sequence length="95" mass="10538">MADNNAAVAVPGRDIAEYINIKVVGQDSNEIHFRVMLGTSMAKVKKAYADRVGIYVNSLRFLFDGRRITDVDTPKSLEMEDDGVIQVYQDQTGGQ</sequence>
<name>A0A2G5SEA6_9PELO</name>
<comment type="caution">
    <text evidence="8">The sequence shown here is derived from an EMBL/GenBank/DDBJ whole genome shotgun (WGS) entry which is preliminary data.</text>
</comment>
<dbReference type="EMBL" id="PDUG01000014">
    <property type="protein sequence ID" value="PIC13201.1"/>
    <property type="molecule type" value="Genomic_DNA"/>
</dbReference>
<dbReference type="STRING" id="1611254.A0A2G5SEA6"/>
<keyword evidence="9" id="KW-1185">Reference proteome</keyword>
<dbReference type="Pfam" id="PF11976">
    <property type="entry name" value="Rad60-SLD"/>
    <property type="match status" value="1"/>
</dbReference>
<dbReference type="OrthoDB" id="442921at2759"/>
<evidence type="ECO:0000259" key="7">
    <source>
        <dbReference type="PROSITE" id="PS50053"/>
    </source>
</evidence>
<dbReference type="SMART" id="SM00213">
    <property type="entry name" value="UBQ"/>
    <property type="match status" value="1"/>
</dbReference>
<dbReference type="CDD" id="cd16114">
    <property type="entry name" value="Ubl_SUMO1"/>
    <property type="match status" value="1"/>
</dbReference>
<gene>
    <name evidence="8" type="ORF">B9Z55_027857</name>
</gene>
<evidence type="ECO:0000256" key="2">
    <source>
        <dbReference type="ARBA" id="ARBA00009185"/>
    </source>
</evidence>
<evidence type="ECO:0000256" key="5">
    <source>
        <dbReference type="ARBA" id="ARBA00023242"/>
    </source>
</evidence>
<evidence type="ECO:0000313" key="8">
    <source>
        <dbReference type="EMBL" id="PIC13201.1"/>
    </source>
</evidence>
<comment type="similarity">
    <text evidence="2 6">Belongs to the ubiquitin family. SUMO subfamily.</text>
</comment>
<dbReference type="InterPro" id="IPR029071">
    <property type="entry name" value="Ubiquitin-like_domsf"/>
</dbReference>
<dbReference type="Gene3D" id="3.10.20.90">
    <property type="entry name" value="Phosphatidylinositol 3-kinase Catalytic Subunit, Chain A, domain 1"/>
    <property type="match status" value="1"/>
</dbReference>
<dbReference type="AlphaFoldDB" id="A0A2G5SEA6"/>